<dbReference type="InterPro" id="IPR007248">
    <property type="entry name" value="Mpv17_PMP22"/>
</dbReference>
<evidence type="ECO:0000256" key="1">
    <source>
        <dbReference type="ARBA" id="ARBA00004141"/>
    </source>
</evidence>
<evidence type="ECO:0000313" key="8">
    <source>
        <dbReference type="EMBL" id="WIA10402.1"/>
    </source>
</evidence>
<keyword evidence="3" id="KW-0812">Transmembrane</keyword>
<dbReference type="Proteomes" id="UP001244341">
    <property type="component" value="Chromosome 2b"/>
</dbReference>
<name>A0ABY8TMQ5_TETOB</name>
<evidence type="ECO:0000313" key="9">
    <source>
        <dbReference type="Proteomes" id="UP001244341"/>
    </source>
</evidence>
<dbReference type="Pfam" id="PF04117">
    <property type="entry name" value="Mpv17_PMP22"/>
    <property type="match status" value="1"/>
</dbReference>
<evidence type="ECO:0000256" key="6">
    <source>
        <dbReference type="RuleBase" id="RU363053"/>
    </source>
</evidence>
<feature type="compositionally biased region" description="Low complexity" evidence="7">
    <location>
        <begin position="253"/>
        <end position="263"/>
    </location>
</feature>
<comment type="subcellular location">
    <subcellularLocation>
        <location evidence="1">Membrane</location>
        <topology evidence="1">Multi-pass membrane protein</topology>
    </subcellularLocation>
</comment>
<comment type="similarity">
    <text evidence="2 6">Belongs to the peroxisomal membrane protein PXMP2/4 family.</text>
</comment>
<organism evidence="8 9">
    <name type="scientific">Tetradesmus obliquus</name>
    <name type="common">Green alga</name>
    <name type="synonym">Acutodesmus obliquus</name>
    <dbReference type="NCBI Taxonomy" id="3088"/>
    <lineage>
        <taxon>Eukaryota</taxon>
        <taxon>Viridiplantae</taxon>
        <taxon>Chlorophyta</taxon>
        <taxon>core chlorophytes</taxon>
        <taxon>Chlorophyceae</taxon>
        <taxon>CS clade</taxon>
        <taxon>Sphaeropleales</taxon>
        <taxon>Scenedesmaceae</taxon>
        <taxon>Tetradesmus</taxon>
    </lineage>
</organism>
<evidence type="ECO:0000256" key="7">
    <source>
        <dbReference type="SAM" id="MobiDB-lite"/>
    </source>
</evidence>
<reference evidence="8 9" key="1">
    <citation type="submission" date="2023-05" db="EMBL/GenBank/DDBJ databases">
        <title>A 100% complete, gapless, phased diploid assembly of the Scenedesmus obliquus UTEX 3031 genome.</title>
        <authorList>
            <person name="Biondi T.C."/>
            <person name="Hanschen E.R."/>
            <person name="Kwon T."/>
            <person name="Eng W."/>
            <person name="Kruse C.P.S."/>
            <person name="Koehler S.I."/>
            <person name="Kunde Y."/>
            <person name="Gleasner C.D."/>
            <person name="You Mak K.T."/>
            <person name="Polle J."/>
            <person name="Hovde B.T."/>
            <person name="Starkenburg S.R."/>
        </authorList>
    </citation>
    <scope>NUCLEOTIDE SEQUENCE [LARGE SCALE GENOMIC DNA]</scope>
    <source>
        <strain evidence="8 9">DOE0152z</strain>
    </source>
</reference>
<evidence type="ECO:0000256" key="5">
    <source>
        <dbReference type="ARBA" id="ARBA00023136"/>
    </source>
</evidence>
<dbReference type="PANTHER" id="PTHR11266">
    <property type="entry name" value="PEROXISOMAL MEMBRANE PROTEIN 2, PXMP2 MPV17"/>
    <property type="match status" value="1"/>
</dbReference>
<evidence type="ECO:0000256" key="2">
    <source>
        <dbReference type="ARBA" id="ARBA00006824"/>
    </source>
</evidence>
<dbReference type="EMBL" id="CP126209">
    <property type="protein sequence ID" value="WIA10402.1"/>
    <property type="molecule type" value="Genomic_DNA"/>
</dbReference>
<keyword evidence="4" id="KW-1133">Transmembrane helix</keyword>
<feature type="region of interest" description="Disordered" evidence="7">
    <location>
        <begin position="65"/>
        <end position="89"/>
    </location>
</feature>
<proteinExistence type="inferred from homology"/>
<protein>
    <recommendedName>
        <fullName evidence="10">Peroxisomal membrane protein MPV17</fullName>
    </recommendedName>
</protein>
<dbReference type="PANTHER" id="PTHR11266:SF17">
    <property type="entry name" value="PROTEIN MPV17"/>
    <property type="match status" value="1"/>
</dbReference>
<evidence type="ECO:0008006" key="10">
    <source>
        <dbReference type="Google" id="ProtNLM"/>
    </source>
</evidence>
<feature type="region of interest" description="Disordered" evidence="7">
    <location>
        <begin position="253"/>
        <end position="278"/>
    </location>
</feature>
<accession>A0ABY8TMQ5</accession>
<evidence type="ECO:0000256" key="3">
    <source>
        <dbReference type="ARBA" id="ARBA00022692"/>
    </source>
</evidence>
<sequence length="278" mass="28602">MTKAAAASPQVELQQSSAAILQPSSVSALPMPEAPALVSDSSEVLLGSMREAVAGGLQEMAASSMTAVGSSSSNSSSQNRKAKSKSSAPKPGFKFDVLRCGRLCLYSAAIGTPMGHYWYEVLEALVMPASPTAPAAVAAKVALDQLLQTPFGMALFFAVMKVMEGRPREVPQELRNKLVPGLLANWKLWPAAQLVNFTVIPPEQRILFGNIVGVCWTCVISNMQQSSSGEPAAEAPKAGASSKAAAAAAAAAATGSSAEAGTAVDARTLRRASTPVAA</sequence>
<keyword evidence="5" id="KW-0472">Membrane</keyword>
<evidence type="ECO:0000256" key="4">
    <source>
        <dbReference type="ARBA" id="ARBA00022989"/>
    </source>
</evidence>
<gene>
    <name evidence="8" type="ORF">OEZ85_010594</name>
</gene>
<keyword evidence="9" id="KW-1185">Reference proteome</keyword>